<dbReference type="Proteomes" id="UP000231409">
    <property type="component" value="Unassembled WGS sequence"/>
</dbReference>
<dbReference type="RefSeq" id="WP_099615013.1">
    <property type="nucleotide sequence ID" value="NZ_KZ319372.1"/>
</dbReference>
<keyword evidence="3" id="KW-1185">Reference proteome</keyword>
<feature type="transmembrane region" description="Helical" evidence="1">
    <location>
        <begin position="138"/>
        <end position="160"/>
    </location>
</feature>
<sequence length="475" mass="51285">MSTLALQQARSEEWALTSRNLATICLLLVCACAIAEQFVTSGWLSSVAGASLLIFVVLQWPGISLTYRIFSILAPALAVGLWLGGMIDGPAIAAGVDRAAFFTLFLTSLAVLRESAKSSSLVRKCGKVLVHQPPARRYMLMAFGSHLFSVMLNIGALNVLGTMVHRAIRPTADPEAQRIAAIRSRRMLTATLRGFCGVPLWAPTTVTMLLVLSGIPQLSWEQYAPLGLLWALLFMLWGGVLDWLAYPRPRTRATFGGNLTQLVPLVGLVALIPGLAYGLSRLTGLDLFPTLLMCAPIIGLIWIWQQYRGRSTGVKAGLLLRRMKNSFPQTFTNQRNEVVLFTSSGFIGVILIPLIDPAAASALLTQANVSNATLMVGISLAMLICSFIGINAIITVTLMLGALQQIPDLDISPLVQASVISITWAVFAGASPFTASLRFISSFSGISPLRFGVLWNGWFSASVLAIMYLTLYLVL</sequence>
<dbReference type="AlphaFoldDB" id="A0A2G1UJ57"/>
<keyword evidence="1" id="KW-0812">Transmembrane</keyword>
<evidence type="ECO:0000313" key="3">
    <source>
        <dbReference type="Proteomes" id="UP000231409"/>
    </source>
</evidence>
<reference evidence="2 3" key="1">
    <citation type="submission" date="2017-09" db="EMBL/GenBank/DDBJ databases">
        <title>The draft genome sequences of Marinobacter sp. PWS21.</title>
        <authorList>
            <person name="Cao J."/>
        </authorList>
    </citation>
    <scope>NUCLEOTIDE SEQUENCE [LARGE SCALE GENOMIC DNA]</scope>
    <source>
        <strain evidence="2 3">PWS21</strain>
    </source>
</reference>
<feature type="transmembrane region" description="Helical" evidence="1">
    <location>
        <begin position="258"/>
        <end position="279"/>
    </location>
</feature>
<keyword evidence="1" id="KW-0472">Membrane</keyword>
<feature type="transmembrane region" description="Helical" evidence="1">
    <location>
        <begin position="227"/>
        <end position="246"/>
    </location>
</feature>
<feature type="transmembrane region" description="Helical" evidence="1">
    <location>
        <begin position="375"/>
        <end position="402"/>
    </location>
</feature>
<gene>
    <name evidence="2" type="ORF">CLH61_12110</name>
</gene>
<protein>
    <submittedName>
        <fullName evidence="2">Uncharacterized protein</fullName>
    </submittedName>
</protein>
<proteinExistence type="predicted"/>
<feature type="transmembrane region" description="Helical" evidence="1">
    <location>
        <begin position="285"/>
        <end position="304"/>
    </location>
</feature>
<keyword evidence="1" id="KW-1133">Transmembrane helix</keyword>
<organism evidence="2 3">
    <name type="scientific">Marinobacter profundi</name>
    <dbReference type="NCBI Taxonomy" id="2666256"/>
    <lineage>
        <taxon>Bacteria</taxon>
        <taxon>Pseudomonadati</taxon>
        <taxon>Pseudomonadota</taxon>
        <taxon>Gammaproteobacteria</taxon>
        <taxon>Pseudomonadales</taxon>
        <taxon>Marinobacteraceae</taxon>
        <taxon>Marinobacter</taxon>
    </lineage>
</organism>
<evidence type="ECO:0000256" key="1">
    <source>
        <dbReference type="SAM" id="Phobius"/>
    </source>
</evidence>
<feature type="transmembrane region" description="Helical" evidence="1">
    <location>
        <begin position="21"/>
        <end position="45"/>
    </location>
</feature>
<feature type="transmembrane region" description="Helical" evidence="1">
    <location>
        <begin position="414"/>
        <end position="433"/>
    </location>
</feature>
<evidence type="ECO:0000313" key="2">
    <source>
        <dbReference type="EMBL" id="PHQ14508.1"/>
    </source>
</evidence>
<feature type="transmembrane region" description="Helical" evidence="1">
    <location>
        <begin position="453"/>
        <end position="474"/>
    </location>
</feature>
<feature type="transmembrane region" description="Helical" evidence="1">
    <location>
        <begin position="65"/>
        <end position="84"/>
    </location>
</feature>
<name>A0A2G1UJ57_9GAMM</name>
<dbReference type="EMBL" id="NTFH01000009">
    <property type="protein sequence ID" value="PHQ14508.1"/>
    <property type="molecule type" value="Genomic_DNA"/>
</dbReference>
<feature type="transmembrane region" description="Helical" evidence="1">
    <location>
        <begin position="192"/>
        <end position="215"/>
    </location>
</feature>
<accession>A0A2G1UJ57</accession>
<feature type="transmembrane region" description="Helical" evidence="1">
    <location>
        <begin position="338"/>
        <end position="355"/>
    </location>
</feature>
<comment type="caution">
    <text evidence="2">The sequence shown here is derived from an EMBL/GenBank/DDBJ whole genome shotgun (WGS) entry which is preliminary data.</text>
</comment>